<keyword evidence="5 7" id="KW-0472">Membrane</keyword>
<comment type="similarity">
    <text evidence="6">Belongs to the YccS/YhfK family.</text>
</comment>
<comment type="subcellular location">
    <subcellularLocation>
        <location evidence="1">Cell membrane</location>
        <topology evidence="1">Multi-pass membrane protein</topology>
    </subcellularLocation>
</comment>
<comment type="caution">
    <text evidence="9">The sequence shown here is derived from an EMBL/GenBank/DDBJ whole genome shotgun (WGS) entry which is preliminary data.</text>
</comment>
<feature type="transmembrane region" description="Helical" evidence="7">
    <location>
        <begin position="200"/>
        <end position="219"/>
    </location>
</feature>
<evidence type="ECO:0000256" key="7">
    <source>
        <dbReference type="SAM" id="Phobius"/>
    </source>
</evidence>
<evidence type="ECO:0000256" key="3">
    <source>
        <dbReference type="ARBA" id="ARBA00022692"/>
    </source>
</evidence>
<dbReference type="GO" id="GO:0005886">
    <property type="term" value="C:plasma membrane"/>
    <property type="evidence" value="ECO:0007669"/>
    <property type="project" value="UniProtKB-SubCell"/>
</dbReference>
<evidence type="ECO:0000256" key="5">
    <source>
        <dbReference type="ARBA" id="ARBA00023136"/>
    </source>
</evidence>
<feature type="transmembrane region" description="Helical" evidence="7">
    <location>
        <begin position="333"/>
        <end position="351"/>
    </location>
</feature>
<evidence type="ECO:0000259" key="8">
    <source>
        <dbReference type="Pfam" id="PF13515"/>
    </source>
</evidence>
<dbReference type="Proteomes" id="UP000582981">
    <property type="component" value="Unassembled WGS sequence"/>
</dbReference>
<keyword evidence="2" id="KW-1003">Cell membrane</keyword>
<evidence type="ECO:0000313" key="10">
    <source>
        <dbReference type="Proteomes" id="UP000582981"/>
    </source>
</evidence>
<dbReference type="AlphaFoldDB" id="A0A7Y7WMU1"/>
<feature type="transmembrane region" description="Helical" evidence="7">
    <location>
        <begin position="249"/>
        <end position="270"/>
    </location>
</feature>
<protein>
    <submittedName>
        <fullName evidence="9">FUSC family protein</fullName>
    </submittedName>
</protein>
<keyword evidence="3 7" id="KW-0812">Transmembrane</keyword>
<feature type="transmembrane region" description="Helical" evidence="7">
    <location>
        <begin position="302"/>
        <end position="321"/>
    </location>
</feature>
<evidence type="ECO:0000256" key="1">
    <source>
        <dbReference type="ARBA" id="ARBA00004651"/>
    </source>
</evidence>
<evidence type="ECO:0000313" key="9">
    <source>
        <dbReference type="EMBL" id="NWB51144.1"/>
    </source>
</evidence>
<dbReference type="PANTHER" id="PTHR30509:SF9">
    <property type="entry name" value="MULTIDRUG RESISTANCE PROTEIN MDTO"/>
    <property type="match status" value="1"/>
</dbReference>
<dbReference type="Pfam" id="PF13515">
    <property type="entry name" value="FUSC_2"/>
    <property type="match status" value="1"/>
</dbReference>
<organism evidence="9 10">
    <name type="scientific">Pseudomonas gingeri</name>
    <dbReference type="NCBI Taxonomy" id="117681"/>
    <lineage>
        <taxon>Bacteria</taxon>
        <taxon>Pseudomonadati</taxon>
        <taxon>Pseudomonadota</taxon>
        <taxon>Gammaproteobacteria</taxon>
        <taxon>Pseudomonadales</taxon>
        <taxon>Pseudomonadaceae</taxon>
        <taxon>Pseudomonas</taxon>
    </lineage>
</organism>
<proteinExistence type="inferred from homology"/>
<keyword evidence="4 7" id="KW-1133">Transmembrane helix</keyword>
<dbReference type="InterPro" id="IPR049453">
    <property type="entry name" value="Memb_transporter_dom"/>
</dbReference>
<feature type="transmembrane region" description="Helical" evidence="7">
    <location>
        <begin position="150"/>
        <end position="172"/>
    </location>
</feature>
<dbReference type="PANTHER" id="PTHR30509">
    <property type="entry name" value="P-HYDROXYBENZOIC ACID EFFLUX PUMP SUBUNIT-RELATED"/>
    <property type="match status" value="1"/>
</dbReference>
<evidence type="ECO:0000256" key="6">
    <source>
        <dbReference type="ARBA" id="ARBA00043993"/>
    </source>
</evidence>
<accession>A0A7Y7WMU1</accession>
<reference evidence="9 10" key="1">
    <citation type="submission" date="2020-04" db="EMBL/GenBank/DDBJ databases">
        <title>Molecular characterization of pseudomonads from Agaricus bisporus reveal novel blotch 2 pathogens in Western Europe.</title>
        <authorList>
            <person name="Taparia T."/>
            <person name="Krijger M."/>
            <person name="Haynes E."/>
            <person name="Elpinstone J.G."/>
            <person name="Noble R."/>
            <person name="Van Der Wolf J."/>
        </authorList>
    </citation>
    <scope>NUCLEOTIDE SEQUENCE [LARGE SCALE GENOMIC DNA]</scope>
    <source>
        <strain evidence="9 10">F1001</strain>
    </source>
</reference>
<sequence length="357" mass="38370">MKGETQGQSLLDILKEELGDHPGRVNAVLRHLLACTIVILIAMSLQVPLLSISLVLVFFVSQSSVALTRMLGTLFVVSTTLAVGVAILLLKFSFDYPLLRITGASLVFFASVFFMRTCRLGPLFFVVALITIYIQSQVDLNNDPEALTRACLWAWVAIVYPTVVTVAVNTLLLPAPPPPGEAASAPKPPLLVADAFENPVYLQFAFKTLLAALVCYLLYTAVDWPGIHTAMLTCLITAMPSLEKTLHKGLLRVLGCLVGSALALMCMVWVIPQIDSIVGLLLMSLPVLALAAWVSAGSPRSSYAGIQIVFGFALALLADFAPMTELSEIRDRLVGILLGVTVTALIHAGLWPESAKD</sequence>
<gene>
    <name evidence="9" type="ORF">HX829_32200</name>
</gene>
<feature type="transmembrane region" description="Helical" evidence="7">
    <location>
        <begin position="66"/>
        <end position="90"/>
    </location>
</feature>
<feature type="domain" description="Integral membrane bound transporter" evidence="8">
    <location>
        <begin position="215"/>
        <end position="345"/>
    </location>
</feature>
<evidence type="ECO:0000256" key="4">
    <source>
        <dbReference type="ARBA" id="ARBA00022989"/>
    </source>
</evidence>
<evidence type="ECO:0000256" key="2">
    <source>
        <dbReference type="ARBA" id="ARBA00022475"/>
    </source>
</evidence>
<name>A0A7Y7WMU1_9PSED</name>
<dbReference type="EMBL" id="JACAPU010000055">
    <property type="protein sequence ID" value="NWB51144.1"/>
    <property type="molecule type" value="Genomic_DNA"/>
</dbReference>
<feature type="transmembrane region" description="Helical" evidence="7">
    <location>
        <begin position="32"/>
        <end position="60"/>
    </location>
</feature>
<feature type="transmembrane region" description="Helical" evidence="7">
    <location>
        <begin position="277"/>
        <end position="296"/>
    </location>
</feature>
<dbReference type="RefSeq" id="WP_177145823.1">
    <property type="nucleotide sequence ID" value="NZ_JACAPU010000055.1"/>
</dbReference>